<comment type="caution">
    <text evidence="8">The sequence shown here is derived from an EMBL/GenBank/DDBJ whole genome shotgun (WGS) entry which is preliminary data.</text>
</comment>
<evidence type="ECO:0000313" key="9">
    <source>
        <dbReference type="Proteomes" id="UP000033203"/>
    </source>
</evidence>
<dbReference type="EMBL" id="JXTP01000071">
    <property type="protein sequence ID" value="KIU26615.1"/>
    <property type="molecule type" value="Genomic_DNA"/>
</dbReference>
<feature type="transmembrane region" description="Helical" evidence="6">
    <location>
        <begin position="122"/>
        <end position="141"/>
    </location>
</feature>
<evidence type="ECO:0000313" key="8">
    <source>
        <dbReference type="EMBL" id="KIU26615.1"/>
    </source>
</evidence>
<gene>
    <name evidence="8" type="ORF">SR41_13625</name>
</gene>
<reference evidence="8 9" key="1">
    <citation type="submission" date="2015-01" db="EMBL/GenBank/DDBJ databases">
        <title>Genome of Sphingomonas taxi strain 30a.</title>
        <authorList>
            <person name="Eevers N."/>
            <person name="Van Hamme J."/>
            <person name="Bottos E."/>
            <person name="Weyens N."/>
            <person name="Vangronsveld J."/>
        </authorList>
    </citation>
    <scope>NUCLEOTIDE SEQUENCE [LARGE SCALE GENOMIC DNA]</scope>
    <source>
        <strain evidence="8 9">30a</strain>
    </source>
</reference>
<dbReference type="InterPro" id="IPR051401">
    <property type="entry name" value="GtrA_CellWall_Glycosyl"/>
</dbReference>
<evidence type="ECO:0000256" key="4">
    <source>
        <dbReference type="ARBA" id="ARBA00022989"/>
    </source>
</evidence>
<dbReference type="GO" id="GO:0005886">
    <property type="term" value="C:plasma membrane"/>
    <property type="evidence" value="ECO:0007669"/>
    <property type="project" value="TreeGrafter"/>
</dbReference>
<dbReference type="GO" id="GO:0000271">
    <property type="term" value="P:polysaccharide biosynthetic process"/>
    <property type="evidence" value="ECO:0007669"/>
    <property type="project" value="InterPro"/>
</dbReference>
<sequence length="143" mass="15634">MTREAPALLHILQADDMRGQILRFGITGGLSTLIYSAVYLPLTLWVFAREHAVYAVPPAFAVAVIFGYVMHSRWSFKGQGAERRGPRQQLQFVAVQGTGMALNALVTWIGTAVLGLPGWAPLLPAVALATIVTFILNRWLVFA</sequence>
<protein>
    <submittedName>
        <fullName evidence="8">Polysaccharide synthesis protein GtrA</fullName>
    </submittedName>
</protein>
<accession>A0A0D1M3V7</accession>
<keyword evidence="3 6" id="KW-0812">Transmembrane</keyword>
<evidence type="ECO:0000256" key="1">
    <source>
        <dbReference type="ARBA" id="ARBA00004141"/>
    </source>
</evidence>
<keyword evidence="5 6" id="KW-0472">Membrane</keyword>
<evidence type="ECO:0000256" key="5">
    <source>
        <dbReference type="ARBA" id="ARBA00023136"/>
    </source>
</evidence>
<comment type="subcellular location">
    <subcellularLocation>
        <location evidence="1">Membrane</location>
        <topology evidence="1">Multi-pass membrane protein</topology>
    </subcellularLocation>
</comment>
<feature type="transmembrane region" description="Helical" evidence="6">
    <location>
        <begin position="92"/>
        <end position="116"/>
    </location>
</feature>
<organism evidence="8 9">
    <name type="scientific">Sphingomonas melonis</name>
    <dbReference type="NCBI Taxonomy" id="152682"/>
    <lineage>
        <taxon>Bacteria</taxon>
        <taxon>Pseudomonadati</taxon>
        <taxon>Pseudomonadota</taxon>
        <taxon>Alphaproteobacteria</taxon>
        <taxon>Sphingomonadales</taxon>
        <taxon>Sphingomonadaceae</taxon>
        <taxon>Sphingomonas</taxon>
    </lineage>
</organism>
<dbReference type="PANTHER" id="PTHR38459:SF1">
    <property type="entry name" value="PROPHAGE BACTOPRENOL-LINKED GLUCOSE TRANSLOCASE HOMOLOG"/>
    <property type="match status" value="1"/>
</dbReference>
<dbReference type="InterPro" id="IPR007267">
    <property type="entry name" value="GtrA_DPMS_TM"/>
</dbReference>
<dbReference type="Proteomes" id="UP000033203">
    <property type="component" value="Unassembled WGS sequence"/>
</dbReference>
<dbReference type="Pfam" id="PF04138">
    <property type="entry name" value="GtrA_DPMS_TM"/>
    <property type="match status" value="1"/>
</dbReference>
<dbReference type="PANTHER" id="PTHR38459">
    <property type="entry name" value="PROPHAGE BACTOPRENOL-LINKED GLUCOSE TRANSLOCASE HOMOLOG"/>
    <property type="match status" value="1"/>
</dbReference>
<feature type="transmembrane region" description="Helical" evidence="6">
    <location>
        <begin position="52"/>
        <end position="71"/>
    </location>
</feature>
<evidence type="ECO:0000256" key="3">
    <source>
        <dbReference type="ARBA" id="ARBA00022692"/>
    </source>
</evidence>
<keyword evidence="4 6" id="KW-1133">Transmembrane helix</keyword>
<proteinExistence type="inferred from homology"/>
<evidence type="ECO:0000259" key="7">
    <source>
        <dbReference type="Pfam" id="PF04138"/>
    </source>
</evidence>
<dbReference type="AlphaFoldDB" id="A0A0D1M3V7"/>
<evidence type="ECO:0000256" key="2">
    <source>
        <dbReference type="ARBA" id="ARBA00009399"/>
    </source>
</evidence>
<name>A0A0D1M3V7_9SPHN</name>
<dbReference type="PATRIC" id="fig|1549858.7.peg.376"/>
<feature type="transmembrane region" description="Helical" evidence="6">
    <location>
        <begin position="21"/>
        <end position="40"/>
    </location>
</feature>
<comment type="similarity">
    <text evidence="2">Belongs to the GtrA family.</text>
</comment>
<evidence type="ECO:0000256" key="6">
    <source>
        <dbReference type="SAM" id="Phobius"/>
    </source>
</evidence>
<feature type="domain" description="GtrA/DPMS transmembrane" evidence="7">
    <location>
        <begin position="23"/>
        <end position="142"/>
    </location>
</feature>